<feature type="domain" description="Gins51 C-terminal" evidence="2">
    <location>
        <begin position="238"/>
        <end position="283"/>
    </location>
</feature>
<gene>
    <name evidence="3" type="primary">ginS</name>
    <name evidence="3" type="ORF">HHUB_2819</name>
</gene>
<protein>
    <submittedName>
        <fullName evidence="3">DNA replication factor GINS</fullName>
    </submittedName>
</protein>
<dbReference type="Gene3D" id="1.20.58.1030">
    <property type="match status" value="1"/>
</dbReference>
<evidence type="ECO:0000313" key="3">
    <source>
        <dbReference type="EMBL" id="CQH58755.1"/>
    </source>
</evidence>
<dbReference type="Proteomes" id="UP000066737">
    <property type="component" value="Chromosome I"/>
</dbReference>
<feature type="compositionally biased region" description="Acidic residues" evidence="1">
    <location>
        <begin position="219"/>
        <end position="232"/>
    </location>
</feature>
<evidence type="ECO:0000259" key="2">
    <source>
        <dbReference type="Pfam" id="PF22090"/>
    </source>
</evidence>
<dbReference type="Pfam" id="PF22090">
    <property type="entry name" value="Gins51_C"/>
    <property type="match status" value="1"/>
</dbReference>
<dbReference type="GeneID" id="26659450"/>
<dbReference type="KEGG" id="hhb:Hhub_2819"/>
<reference evidence="4" key="1">
    <citation type="journal article" date="2016" name="Environ. Microbiol.">
        <title>The complete genome of a viable archaeum isolated from 123-million-year-old rock salt.</title>
        <authorList>
            <person name="Jaakkola S.T."/>
            <person name="Pfeiffer F."/>
            <person name="Ravantti J.J."/>
            <person name="Guo Q."/>
            <person name="Liu Y."/>
            <person name="Chen X."/>
            <person name="Ma H."/>
            <person name="Yang C."/>
            <person name="Oksanen H.M."/>
            <person name="Bamford D.H."/>
        </authorList>
    </citation>
    <scope>NUCLEOTIDE SEQUENCE</scope>
    <source>
        <strain evidence="4">JI20-1</strain>
    </source>
</reference>
<evidence type="ECO:0000256" key="1">
    <source>
        <dbReference type="SAM" id="MobiDB-lite"/>
    </source>
</evidence>
<dbReference type="AlphaFoldDB" id="A0A0U5CZ64"/>
<dbReference type="RefSeq" id="WP_059057227.1">
    <property type="nucleotide sequence ID" value="NZ_CEML01000001.1"/>
</dbReference>
<sequence>MNLEDLRAAQTRERATDGLQELRDSFYGDVAAYIADLKDQREAAASAADDPFGDPEVQELTDKIETAEQVAEAIYERRMGKLVKQASLAAAGMPDDVGGLTEEERALYGDLVERIEANKNHVLDVIAGDAEPSSAESEDSDAGPLGDTADRTPTDPTPEPDAEPAEDSSAAAAMGGGLDDADTEPAPKPDAGEPDSETDQIPADPEPPEAIAEDLERVTDDEDAAEDTESDEDMARTKVRVTDDVGEIFGVDERPYTLEAEDIVTLPEENAKPLVEKDAAEKLD</sequence>
<dbReference type="InterPro" id="IPR054314">
    <property type="entry name" value="Gins51_C"/>
</dbReference>
<dbReference type="CDD" id="cd11714">
    <property type="entry name" value="GINS_A_archaea"/>
    <property type="match status" value="1"/>
</dbReference>
<dbReference type="EMBL" id="LN831302">
    <property type="protein sequence ID" value="CQH58755.1"/>
    <property type="molecule type" value="Genomic_DNA"/>
</dbReference>
<dbReference type="Gene3D" id="3.40.5.50">
    <property type="match status" value="1"/>
</dbReference>
<dbReference type="OrthoDB" id="157576at2157"/>
<keyword evidence="4" id="KW-1185">Reference proteome</keyword>
<organism evidence="3 4">
    <name type="scientific">Halobacterium hubeiense</name>
    <dbReference type="NCBI Taxonomy" id="1407499"/>
    <lineage>
        <taxon>Archaea</taxon>
        <taxon>Methanobacteriati</taxon>
        <taxon>Methanobacteriota</taxon>
        <taxon>Stenosarchaea group</taxon>
        <taxon>Halobacteria</taxon>
        <taxon>Halobacteriales</taxon>
        <taxon>Halobacteriaceae</taxon>
        <taxon>Halobacterium</taxon>
    </lineage>
</organism>
<dbReference type="STRING" id="1407499.HHUB_2819"/>
<evidence type="ECO:0000313" key="4">
    <source>
        <dbReference type="Proteomes" id="UP000066737"/>
    </source>
</evidence>
<name>A0A0U5CZ64_9EURY</name>
<feature type="region of interest" description="Disordered" evidence="1">
    <location>
        <begin position="126"/>
        <end position="237"/>
    </location>
</feature>
<accession>A0A0U5CZ64</accession>
<proteinExistence type="predicted"/>